<dbReference type="Proteomes" id="UP000004947">
    <property type="component" value="Unassembled WGS sequence"/>
</dbReference>
<accession>A6DQM4</accession>
<keyword evidence="12" id="KW-1185">Reference proteome</keyword>
<dbReference type="OrthoDB" id="9776356at2"/>
<gene>
    <name evidence="11" type="ORF">LNTAR_04626</name>
</gene>
<proteinExistence type="predicted"/>
<dbReference type="GO" id="GO:0009279">
    <property type="term" value="C:cell outer membrane"/>
    <property type="evidence" value="ECO:0007669"/>
    <property type="project" value="UniProtKB-UniRule"/>
</dbReference>
<feature type="domain" description="POTRA" evidence="10">
    <location>
        <begin position="344"/>
        <end position="417"/>
    </location>
</feature>
<dbReference type="NCBIfam" id="TIGR03303">
    <property type="entry name" value="OM_YaeT"/>
    <property type="match status" value="1"/>
</dbReference>
<dbReference type="InterPro" id="IPR034746">
    <property type="entry name" value="POTRA"/>
</dbReference>
<evidence type="ECO:0000256" key="4">
    <source>
        <dbReference type="ARBA" id="ARBA00022729"/>
    </source>
</evidence>
<dbReference type="EMBL" id="ABCK01000020">
    <property type="protein sequence ID" value="EDM26105.1"/>
    <property type="molecule type" value="Genomic_DNA"/>
</dbReference>
<comment type="caution">
    <text evidence="11">The sequence shown here is derived from an EMBL/GenBank/DDBJ whole genome shotgun (WGS) entry which is preliminary data.</text>
</comment>
<feature type="signal peptide" evidence="9">
    <location>
        <begin position="1"/>
        <end position="21"/>
    </location>
</feature>
<dbReference type="PANTHER" id="PTHR12815:SF47">
    <property type="entry name" value="TRANSLOCATION AND ASSEMBLY MODULE SUBUNIT TAMA"/>
    <property type="match status" value="1"/>
</dbReference>
<dbReference type="Pfam" id="PF07244">
    <property type="entry name" value="POTRA"/>
    <property type="match status" value="4"/>
</dbReference>
<dbReference type="RefSeq" id="WP_007280151.1">
    <property type="nucleotide sequence ID" value="NZ_ABCK01000020.1"/>
</dbReference>
<dbReference type="Pfam" id="PF01103">
    <property type="entry name" value="Omp85"/>
    <property type="match status" value="1"/>
</dbReference>
<reference evidence="11 12" key="1">
    <citation type="journal article" date="2010" name="J. Bacteriol.">
        <title>Genome sequence of Lentisphaera araneosa HTCC2155T, the type species of the order Lentisphaerales in the phylum Lentisphaerae.</title>
        <authorList>
            <person name="Thrash J.C."/>
            <person name="Cho J.C."/>
            <person name="Vergin K.L."/>
            <person name="Morris R.M."/>
            <person name="Giovannoni S.J."/>
        </authorList>
    </citation>
    <scope>NUCLEOTIDE SEQUENCE [LARGE SCALE GENOMIC DNA]</scope>
    <source>
        <strain evidence="11 12">HTCC2155</strain>
    </source>
</reference>
<keyword evidence="7" id="KW-0998">Cell outer membrane</keyword>
<keyword evidence="6" id="KW-0472">Membrane</keyword>
<evidence type="ECO:0000256" key="2">
    <source>
        <dbReference type="ARBA" id="ARBA00022452"/>
    </source>
</evidence>
<feature type="domain" description="POTRA" evidence="10">
    <location>
        <begin position="94"/>
        <end position="172"/>
    </location>
</feature>
<evidence type="ECO:0000256" key="3">
    <source>
        <dbReference type="ARBA" id="ARBA00022692"/>
    </source>
</evidence>
<dbReference type="Gene3D" id="3.10.20.310">
    <property type="entry name" value="membrane protein fhac"/>
    <property type="match status" value="5"/>
</dbReference>
<dbReference type="STRING" id="313628.LNTAR_04626"/>
<comment type="subcellular location">
    <subcellularLocation>
        <location evidence="1">Membrane</location>
    </subcellularLocation>
</comment>
<sequence>MLKQIYKVFLIAILFTSFAMAKEIQEVKVFNSKGEEIQSGFILNNIKSKPGSNLSPRILSSDIRRLYQTNEFINVETEFDEDTGILKVTVTRRPKLIKIIIEGNKEFDDEDIADEMDVEIDELLDETVMAADKHNIKKLYDDDGFYNADIFFDVEKTDDPEEVVLRVTIDEKSSLQVDEVRFHGNTVILDDDLADLINTKPSFWRYLFDTGFFNELLFDADLKLIKRQYKARGYLDFKVEKVVKKDDGEYLELDIFITEGRPYIVGNVTISGNSIYSTAELEKLVTAKSGFSYSTLVEDADVDRMTTKYQNEGYLDLYCSAQLKPNPQTHIVDVDYRIVEAKPSKIRDIIITGNNDTKEYVIRRELAIQPDDKANKDLIDKSKKRLINMNYFEKVDITPVNTELEGYKDLQLKLEEKSTGQIGLGGGFSSADSFVGSVNFSQSNFDLYEGWPFIGGGQRFQSRAQFGSERQDLTIAWVDPWFMGKPLSLSTSFYMNERYYDDYDQKKLGYEVGITKRLSKYPLWTIRHAHRLYQIQLDMDDDVSKELEDEETTDISSAYILTLRKDTRNSTRRPNEGGIMQFTSELQSIVIGSDNESGKFKVRWTTYNEAFEESVLKLHAEVNTLIGDDPIYDRYFGGGIGRVRGYDERELGPIDSREDPLGGASFLLLSAELDVPFNKTFNGVWFVDAGNVWEDSYDFADLSDLSLTTGPGVRINLPIGVVELYYGKPVIDNSKNEDDSGSFHFNMGYNF</sequence>
<dbReference type="InterPro" id="IPR039910">
    <property type="entry name" value="D15-like"/>
</dbReference>
<dbReference type="PANTHER" id="PTHR12815">
    <property type="entry name" value="SORTING AND ASSEMBLY MACHINERY SAMM50 PROTEIN FAMILY MEMBER"/>
    <property type="match status" value="1"/>
</dbReference>
<dbReference type="PIRSF" id="PIRSF006076">
    <property type="entry name" value="OM_assembly_OMP85"/>
    <property type="match status" value="1"/>
</dbReference>
<feature type="domain" description="POTRA" evidence="10">
    <location>
        <begin position="175"/>
        <end position="260"/>
    </location>
</feature>
<dbReference type="PROSITE" id="PS51779">
    <property type="entry name" value="POTRA"/>
    <property type="match status" value="3"/>
</dbReference>
<keyword evidence="2" id="KW-1134">Transmembrane beta strand</keyword>
<evidence type="ECO:0000259" key="10">
    <source>
        <dbReference type="PROSITE" id="PS51779"/>
    </source>
</evidence>
<dbReference type="Gene3D" id="2.40.160.50">
    <property type="entry name" value="membrane protein fhac: a member of the omp85/tpsb transporter family"/>
    <property type="match status" value="1"/>
</dbReference>
<evidence type="ECO:0000256" key="8">
    <source>
        <dbReference type="NCBIfam" id="TIGR03303"/>
    </source>
</evidence>
<dbReference type="InterPro" id="IPR010827">
    <property type="entry name" value="BamA/TamA_POTRA"/>
</dbReference>
<evidence type="ECO:0000313" key="11">
    <source>
        <dbReference type="EMBL" id="EDM26105.1"/>
    </source>
</evidence>
<dbReference type="InterPro" id="IPR000184">
    <property type="entry name" value="Bac_surfAg_D15"/>
</dbReference>
<dbReference type="GO" id="GO:0071709">
    <property type="term" value="P:membrane assembly"/>
    <property type="evidence" value="ECO:0007669"/>
    <property type="project" value="InterPro"/>
</dbReference>
<evidence type="ECO:0000256" key="5">
    <source>
        <dbReference type="ARBA" id="ARBA00022737"/>
    </source>
</evidence>
<protein>
    <recommendedName>
        <fullName evidence="8">Outer membrane protein assembly factor BamA</fullName>
    </recommendedName>
</protein>
<keyword evidence="3" id="KW-0812">Transmembrane</keyword>
<evidence type="ECO:0000256" key="1">
    <source>
        <dbReference type="ARBA" id="ARBA00004370"/>
    </source>
</evidence>
<dbReference type="AlphaFoldDB" id="A6DQM4"/>
<dbReference type="eggNOG" id="COG4775">
    <property type="taxonomic scope" value="Bacteria"/>
</dbReference>
<evidence type="ECO:0000256" key="9">
    <source>
        <dbReference type="SAM" id="SignalP"/>
    </source>
</evidence>
<evidence type="ECO:0000256" key="7">
    <source>
        <dbReference type="ARBA" id="ARBA00023237"/>
    </source>
</evidence>
<evidence type="ECO:0000313" key="12">
    <source>
        <dbReference type="Proteomes" id="UP000004947"/>
    </source>
</evidence>
<organism evidence="11 12">
    <name type="scientific">Lentisphaera araneosa HTCC2155</name>
    <dbReference type="NCBI Taxonomy" id="313628"/>
    <lineage>
        <taxon>Bacteria</taxon>
        <taxon>Pseudomonadati</taxon>
        <taxon>Lentisphaerota</taxon>
        <taxon>Lentisphaeria</taxon>
        <taxon>Lentisphaerales</taxon>
        <taxon>Lentisphaeraceae</taxon>
        <taxon>Lentisphaera</taxon>
    </lineage>
</organism>
<evidence type="ECO:0000256" key="6">
    <source>
        <dbReference type="ARBA" id="ARBA00023136"/>
    </source>
</evidence>
<dbReference type="InterPro" id="IPR023707">
    <property type="entry name" value="OM_assembly_BamA"/>
</dbReference>
<feature type="chain" id="PRO_5002694251" description="Outer membrane protein assembly factor BamA" evidence="9">
    <location>
        <begin position="22"/>
        <end position="751"/>
    </location>
</feature>
<keyword evidence="5" id="KW-0677">Repeat</keyword>
<name>A6DQM4_9BACT</name>
<keyword evidence="4 9" id="KW-0732">Signal</keyword>